<gene>
    <name evidence="2" type="ORF">H7965_05700</name>
</gene>
<feature type="region of interest" description="Disordered" evidence="1">
    <location>
        <begin position="25"/>
        <end position="49"/>
    </location>
</feature>
<keyword evidence="3" id="KW-1185">Reference proteome</keyword>
<proteinExistence type="predicted"/>
<evidence type="ECO:0000313" key="3">
    <source>
        <dbReference type="Proteomes" id="UP000600101"/>
    </source>
</evidence>
<evidence type="ECO:0000256" key="1">
    <source>
        <dbReference type="SAM" id="MobiDB-lite"/>
    </source>
</evidence>
<reference evidence="2" key="1">
    <citation type="submission" date="2020-08" db="EMBL/GenBank/DDBJ databases">
        <authorList>
            <person name="Hu Y."/>
            <person name="Nguyen S.V."/>
            <person name="Li F."/>
            <person name="Fanning S."/>
        </authorList>
    </citation>
    <scope>NUCLEOTIDE SEQUENCE</scope>
    <source>
        <strain evidence="2">SYSU D8009</strain>
    </source>
</reference>
<sequence>MERRMTTVGGLRPLALVGLPTDFFAPPRDPAAPEPLRLEWPRRGPGPRLHGDAKLQAAFRAALAEYEAAEAGAACARRCGDIRGFFQHMTETHRCYAVLEGFDLPPADLARLQAQSRRRAAEAGRRERQAA</sequence>
<dbReference type="Proteomes" id="UP000600101">
    <property type="component" value="Unassembled WGS sequence"/>
</dbReference>
<name>A0A9X0UC54_9PROT</name>
<comment type="caution">
    <text evidence="2">The sequence shown here is derived from an EMBL/GenBank/DDBJ whole genome shotgun (WGS) entry which is preliminary data.</text>
</comment>
<dbReference type="AlphaFoldDB" id="A0A9X0UC54"/>
<organism evidence="2 3">
    <name type="scientific">Siccirubricoccus deserti</name>
    <dbReference type="NCBI Taxonomy" id="2013562"/>
    <lineage>
        <taxon>Bacteria</taxon>
        <taxon>Pseudomonadati</taxon>
        <taxon>Pseudomonadota</taxon>
        <taxon>Alphaproteobacteria</taxon>
        <taxon>Acetobacterales</taxon>
        <taxon>Roseomonadaceae</taxon>
        <taxon>Siccirubricoccus</taxon>
    </lineage>
</organism>
<accession>A0A9X0UC54</accession>
<evidence type="ECO:0000313" key="2">
    <source>
        <dbReference type="EMBL" id="MBC4014814.1"/>
    </source>
</evidence>
<dbReference type="EMBL" id="JACOMF010000004">
    <property type="protein sequence ID" value="MBC4014814.1"/>
    <property type="molecule type" value="Genomic_DNA"/>
</dbReference>
<protein>
    <submittedName>
        <fullName evidence="2">Uncharacterized protein</fullName>
    </submittedName>
</protein>